<feature type="compositionally biased region" description="Polar residues" evidence="1">
    <location>
        <begin position="800"/>
        <end position="810"/>
    </location>
</feature>
<reference evidence="3 4" key="1">
    <citation type="submission" date="2013-10" db="EMBL/GenBank/DDBJ databases">
        <authorList>
            <consortium name="International Citrus Genome Consortium"/>
            <person name="Jenkins J."/>
            <person name="Schmutz J."/>
            <person name="Prochnik S."/>
            <person name="Rokhsar D."/>
            <person name="Gmitter F."/>
            <person name="Ollitrault P."/>
            <person name="Machado M."/>
            <person name="Talon M."/>
            <person name="Wincker P."/>
            <person name="Jaillon O."/>
            <person name="Morgante M."/>
        </authorList>
    </citation>
    <scope>NUCLEOTIDE SEQUENCE</scope>
    <source>
        <strain evidence="4">cv. Clemenules</strain>
    </source>
</reference>
<dbReference type="PANTHER" id="PTHR33870">
    <property type="entry name" value="CARDIOMYOPATHY-ASSOCIATED PROTEIN"/>
    <property type="match status" value="1"/>
</dbReference>
<protein>
    <recommendedName>
        <fullName evidence="5">Far1-related sequence 3</fullName>
    </recommendedName>
</protein>
<feature type="compositionally biased region" description="Acidic residues" evidence="1">
    <location>
        <begin position="438"/>
        <end position="476"/>
    </location>
</feature>
<feature type="compositionally biased region" description="Basic and acidic residues" evidence="1">
    <location>
        <begin position="480"/>
        <end position="492"/>
    </location>
</feature>
<feature type="region of interest" description="Disordered" evidence="1">
    <location>
        <begin position="658"/>
        <end position="863"/>
    </location>
</feature>
<feature type="compositionally biased region" description="Polar residues" evidence="1">
    <location>
        <begin position="1341"/>
        <end position="1353"/>
    </location>
</feature>
<evidence type="ECO:0000256" key="2">
    <source>
        <dbReference type="SAM" id="Phobius"/>
    </source>
</evidence>
<feature type="region of interest" description="Disordered" evidence="1">
    <location>
        <begin position="573"/>
        <end position="601"/>
    </location>
</feature>
<name>V4TL53_CITCL</name>
<feature type="compositionally biased region" description="Basic and acidic residues" evidence="1">
    <location>
        <begin position="1208"/>
        <end position="1218"/>
    </location>
</feature>
<feature type="region of interest" description="Disordered" evidence="1">
    <location>
        <begin position="1611"/>
        <end position="1661"/>
    </location>
</feature>
<evidence type="ECO:0000256" key="1">
    <source>
        <dbReference type="SAM" id="MobiDB-lite"/>
    </source>
</evidence>
<feature type="region of interest" description="Disordered" evidence="1">
    <location>
        <begin position="366"/>
        <end position="395"/>
    </location>
</feature>
<dbReference type="OMA" id="IHMASDE"/>
<dbReference type="PANTHER" id="PTHR33870:SF4">
    <property type="entry name" value="CARDIOMYOPATHY-ASSOCIATED PROTEIN"/>
    <property type="match status" value="1"/>
</dbReference>
<feature type="compositionally biased region" description="Basic and acidic residues" evidence="1">
    <location>
        <begin position="785"/>
        <end position="794"/>
    </location>
</feature>
<evidence type="ECO:0008006" key="5">
    <source>
        <dbReference type="Google" id="ProtNLM"/>
    </source>
</evidence>
<feature type="transmembrane region" description="Helical" evidence="2">
    <location>
        <begin position="51"/>
        <end position="74"/>
    </location>
</feature>
<dbReference type="KEGG" id="cic:CICLE_v10030490mg"/>
<dbReference type="FunCoup" id="V4TL53">
    <property type="interactions" value="540"/>
</dbReference>
<feature type="region of interest" description="Disordered" evidence="1">
    <location>
        <begin position="1275"/>
        <end position="1367"/>
    </location>
</feature>
<keyword evidence="2" id="KW-0812">Transmembrane</keyword>
<proteinExistence type="predicted"/>
<feature type="region of interest" description="Disordered" evidence="1">
    <location>
        <begin position="1188"/>
        <end position="1255"/>
    </location>
</feature>
<keyword evidence="4" id="KW-1185">Reference proteome</keyword>
<feature type="compositionally biased region" description="Basic and acidic residues" evidence="1">
    <location>
        <begin position="741"/>
        <end position="755"/>
    </location>
</feature>
<dbReference type="EMBL" id="KI536726">
    <property type="protein sequence ID" value="ESR50551.1"/>
    <property type="molecule type" value="Genomic_DNA"/>
</dbReference>
<feature type="compositionally biased region" description="Basic and acidic residues" evidence="1">
    <location>
        <begin position="1309"/>
        <end position="1318"/>
    </location>
</feature>
<dbReference type="STRING" id="85681.V4TL53"/>
<feature type="transmembrane region" description="Helical" evidence="2">
    <location>
        <begin position="24"/>
        <end position="44"/>
    </location>
</feature>
<organism evidence="3 4">
    <name type="scientific">Citrus clementina</name>
    <name type="common">Clementine</name>
    <name type="synonym">Citrus deliciosa x Citrus sinensis</name>
    <dbReference type="NCBI Taxonomy" id="85681"/>
    <lineage>
        <taxon>Eukaryota</taxon>
        <taxon>Viridiplantae</taxon>
        <taxon>Streptophyta</taxon>
        <taxon>Embryophyta</taxon>
        <taxon>Tracheophyta</taxon>
        <taxon>Spermatophyta</taxon>
        <taxon>Magnoliopsida</taxon>
        <taxon>eudicotyledons</taxon>
        <taxon>Gunneridae</taxon>
        <taxon>Pentapetalae</taxon>
        <taxon>rosids</taxon>
        <taxon>malvids</taxon>
        <taxon>Sapindales</taxon>
        <taxon>Rutaceae</taxon>
        <taxon>Aurantioideae</taxon>
        <taxon>Citrus</taxon>
    </lineage>
</organism>
<dbReference type="OrthoDB" id="1908091at2759"/>
<accession>V4TL53</accession>
<keyword evidence="2" id="KW-0472">Membrane</keyword>
<feature type="region of interest" description="Disordered" evidence="1">
    <location>
        <begin position="254"/>
        <end position="293"/>
    </location>
</feature>
<sequence>MGVDAMRIGVQMRKVMSFSMRTCYGLVCNHPFLVGFMCFLIFLYRSSPFVFSLLVSASPVLVCAAVLLGTLLSFGQPNIPEIEIEIEIEKEEKVTTTREIASLKTGVVEDDTVVTGDEHVSFETLERYVGKGSDIVENDLDDSILVDGKGIEVQEDGGLVNRMLFINVNSREMQFEKQAVEEVARESNDLLAFEKNGEVHEEKPQIEGKLIDGEVLDNLDSNNGLNGIENPVVEDGKIPEELISTLKKDQLVSTPDSSLIDTLKEDQPDSAPRSSLIDAHKEDQPDSAPGSSLIDALKEDHLGSAPGSSSIDALKEDHLGSAPGSSLIDALKEDHFAFAPGSFLIDALKEDELGSAPGLSWRRLEEDYGEGNGADGDESLDSGSDGAESSSPDASMADIMPMLDELHPLLQLEAPRPACGSHDGSDTGSERLHKSDDESLDSEEDTDNQGESADSEEDTDNQGEGEDDNDDDEEEGVTTKGEKEDESKSVIKWTEVDQKNLMDLGTSELERNQRLENLIARRRARKIMRLMAEKNLIDLESSDLPFSIPPIATTRRNPFELPDDTYDDMAIPGSAPSVLLPSRNPFDLPYDSNEEKPDLKGDSFQQEFSALQQKEPVYRRNETFSIGPSVLGGSKHERQDFKWRPYFLPERFLSEEGTGYPSFQRQLSEVSESKLSSLPDSESVNSAVDEDDRKSNEQVPEQFSSEGMSYATLQRQISVISESKASSVPDTESVSSAVDEDDKKLNEPDDSRETEGISNIDHGANHVECGSKSSGEDSLDIEPAGNRDVHRDEVVITLGNVENLQENEPSFSELKENESHLEAEAEAEPGEENSSRSSYSSLSEVDEYISDARKEEGLTTLEKNANVIEESGVSTHTLPESSEFQFMSEVVERREPVYDSSPPGMERFLSFTSISSDTQLEISEMTSLPVLLECVEKESEAHSEDTDKNSAGFEEICALPSQVNAVDENESVVREVAFTEASELDVKEVRSSGGVPNFGDDKESVVSLFSSDTGPSEDYTVYRGERFFPDKKQVVSSSHDSDILVGVRQNPYELDSAAPSADSRLSAIEGQVPSMVFGHVLVQPSASASETETVEERAKDKVDLVQRDQDDVNLSRSSDKLLLEEGMADKDRDLQHDADEAHLSKLDADINDDDYQDVVQEQDPPVVTDPVPMIHLSLSSSEADHVLELSSDTKETHQLEEAQSSLLEKNDSGLHQDMDANGVSANFSNEDVPSGEKSSSELEKQLSWSDKSPSYDLIQQAPTILMESIKEVNVANNENASDDHNHEDKTLKSSSHLTSGSPSTPFESPELRSPRGEEVNMVNGNAFKIHDDKPKTEKKSASLTSDSCSTTPFESPEDQSPGGEDIEEDILDRMVYGDAGHVKEHFSLEAYEKSNNEEADEIKEIDEGLLSELDTVGDFSVKEVVGKSLNTELTPAEITISSIESLHNDSFPLETNLDLPVLEAKSTQDIVLAFKQLEEGADVADVILPSMLESEVVKGESNSDIPVVEAQSVEDILAVLKQVSQSDLAELPKPLESNDHSAEVEKVEVVSTEQIESSSDVHSGIQEDIAESNDHSAEVEKVEVVSTEQIESSSDVHSGIQEDIATAAGELKLVPKETSENSSPKISDDKKEYIVKEDQVPTPFQMQGPVVLNEDKNAKGT</sequence>
<feature type="compositionally biased region" description="Basic and acidic residues" evidence="1">
    <location>
        <begin position="1188"/>
        <end position="1200"/>
    </location>
</feature>
<feature type="compositionally biased region" description="Basic and acidic residues" evidence="1">
    <location>
        <begin position="423"/>
        <end position="437"/>
    </location>
</feature>
<keyword evidence="2" id="KW-1133">Transmembrane helix</keyword>
<feature type="compositionally biased region" description="Low complexity" evidence="1">
    <location>
        <begin position="1292"/>
        <end position="1305"/>
    </location>
</feature>
<feature type="compositionally biased region" description="Low complexity" evidence="1">
    <location>
        <begin position="667"/>
        <end position="678"/>
    </location>
</feature>
<feature type="compositionally biased region" description="Low complexity" evidence="1">
    <location>
        <begin position="381"/>
        <end position="395"/>
    </location>
</feature>
<dbReference type="Gramene" id="ESR50551">
    <property type="protein sequence ID" value="ESR50551"/>
    <property type="gene ID" value="CICLE_v10030490mg"/>
</dbReference>
<feature type="compositionally biased region" description="Polar residues" evidence="1">
    <location>
        <begin position="697"/>
        <end position="736"/>
    </location>
</feature>
<dbReference type="Proteomes" id="UP000030687">
    <property type="component" value="Unassembled WGS sequence"/>
</dbReference>
<dbReference type="InParanoid" id="V4TL53"/>
<evidence type="ECO:0000313" key="4">
    <source>
        <dbReference type="Proteomes" id="UP000030687"/>
    </source>
</evidence>
<feature type="compositionally biased region" description="Basic and acidic residues" evidence="1">
    <location>
        <begin position="813"/>
        <end position="823"/>
    </location>
</feature>
<feature type="region of interest" description="Disordered" evidence="1">
    <location>
        <begin position="415"/>
        <end position="492"/>
    </location>
</feature>
<gene>
    <name evidence="3" type="ORF">CICLE_v10030490mg</name>
</gene>
<evidence type="ECO:0000313" key="3">
    <source>
        <dbReference type="EMBL" id="ESR50551.1"/>
    </source>
</evidence>
<feature type="compositionally biased region" description="Basic and acidic residues" evidence="1">
    <location>
        <begin position="1281"/>
        <end position="1291"/>
    </location>
</feature>
<dbReference type="eggNOG" id="ENOG502QTXB">
    <property type="taxonomic scope" value="Eukaryota"/>
</dbReference>
<feature type="compositionally biased region" description="Basic and acidic residues" evidence="1">
    <location>
        <begin position="1328"/>
        <end position="1340"/>
    </location>
</feature>
<feature type="compositionally biased region" description="Basic and acidic residues" evidence="1">
    <location>
        <begin position="1626"/>
        <end position="1639"/>
    </location>
</feature>